<evidence type="ECO:0000313" key="8">
    <source>
        <dbReference type="EMBL" id="SDL41668.1"/>
    </source>
</evidence>
<dbReference type="InterPro" id="IPR052218">
    <property type="entry name" value="Preflagellin_Peptidase"/>
</dbReference>
<evidence type="ECO:0000256" key="3">
    <source>
        <dbReference type="ARBA" id="ARBA00022692"/>
    </source>
</evidence>
<dbReference type="GO" id="GO:0005886">
    <property type="term" value="C:plasma membrane"/>
    <property type="evidence" value="ECO:0007669"/>
    <property type="project" value="UniProtKB-SubCell"/>
</dbReference>
<feature type="transmembrane region" description="Helical" evidence="6">
    <location>
        <begin position="93"/>
        <end position="114"/>
    </location>
</feature>
<proteinExistence type="predicted"/>
<dbReference type="Proteomes" id="UP000199382">
    <property type="component" value="Unassembled WGS sequence"/>
</dbReference>
<dbReference type="PANTHER" id="PTHR36506:SF1">
    <property type="entry name" value="PREFLAGELLIN PEPTIDASE"/>
    <property type="match status" value="1"/>
</dbReference>
<evidence type="ECO:0000256" key="6">
    <source>
        <dbReference type="SAM" id="Phobius"/>
    </source>
</evidence>
<evidence type="ECO:0000313" key="9">
    <source>
        <dbReference type="Proteomes" id="UP000199382"/>
    </source>
</evidence>
<feature type="transmembrane region" description="Helical" evidence="6">
    <location>
        <begin position="134"/>
        <end position="154"/>
    </location>
</feature>
<evidence type="ECO:0000256" key="5">
    <source>
        <dbReference type="ARBA" id="ARBA00023136"/>
    </source>
</evidence>
<sequence>MELVPICLASPLLLWMAYSDLRYMRIPNWLVLGLVAIFLISMPFLPRDSVVSRLFTASLVFVICGFAFAVGFFGGGDAKVLPALILLVPSETLQFFGLVFSGSMMIGLGFVVAVQMVPQARNSRWLGIRAQGMFPMGVSISIAGLVHPFAVSYAI</sequence>
<keyword evidence="4 6" id="KW-1133">Transmembrane helix</keyword>
<dbReference type="PANTHER" id="PTHR36506">
    <property type="entry name" value="PREFLAGELLIN PEPTIDASE"/>
    <property type="match status" value="1"/>
</dbReference>
<feature type="domain" description="Prepilin type IV endopeptidase peptidase" evidence="7">
    <location>
        <begin position="8"/>
        <end position="108"/>
    </location>
</feature>
<comment type="subcellular location">
    <subcellularLocation>
        <location evidence="1">Cell membrane</location>
        <topology evidence="1">Multi-pass membrane protein</topology>
    </subcellularLocation>
</comment>
<reference evidence="8 9" key="1">
    <citation type="submission" date="2016-10" db="EMBL/GenBank/DDBJ databases">
        <authorList>
            <person name="de Groot N.N."/>
        </authorList>
    </citation>
    <scope>NUCLEOTIDE SEQUENCE [LARGE SCALE GENOMIC DNA]</scope>
    <source>
        <strain evidence="8 9">DSM 25294</strain>
    </source>
</reference>
<dbReference type="EMBL" id="FNEK01000084">
    <property type="protein sequence ID" value="SDL41668.1"/>
    <property type="molecule type" value="Genomic_DNA"/>
</dbReference>
<evidence type="ECO:0000256" key="2">
    <source>
        <dbReference type="ARBA" id="ARBA00022475"/>
    </source>
</evidence>
<keyword evidence="2" id="KW-1003">Cell membrane</keyword>
<dbReference type="Pfam" id="PF01478">
    <property type="entry name" value="Peptidase_A24"/>
    <property type="match status" value="1"/>
</dbReference>
<feature type="transmembrane region" description="Helical" evidence="6">
    <location>
        <begin position="29"/>
        <end position="45"/>
    </location>
</feature>
<evidence type="ECO:0000259" key="7">
    <source>
        <dbReference type="Pfam" id="PF01478"/>
    </source>
</evidence>
<gene>
    <name evidence="8" type="ORF">SAMN04488026_108414</name>
</gene>
<keyword evidence="9" id="KW-1185">Reference proteome</keyword>
<keyword evidence="5 6" id="KW-0472">Membrane</keyword>
<keyword evidence="3 6" id="KW-0812">Transmembrane</keyword>
<dbReference type="AlphaFoldDB" id="A0A1G9JVW4"/>
<dbReference type="Gene3D" id="1.20.120.1220">
    <property type="match status" value="1"/>
</dbReference>
<evidence type="ECO:0000256" key="1">
    <source>
        <dbReference type="ARBA" id="ARBA00004651"/>
    </source>
</evidence>
<evidence type="ECO:0000256" key="4">
    <source>
        <dbReference type="ARBA" id="ARBA00022989"/>
    </source>
</evidence>
<dbReference type="GO" id="GO:0004190">
    <property type="term" value="F:aspartic-type endopeptidase activity"/>
    <property type="evidence" value="ECO:0007669"/>
    <property type="project" value="InterPro"/>
</dbReference>
<organism evidence="8 9">
    <name type="scientific">Aliiruegeria lutimaris</name>
    <dbReference type="NCBI Taxonomy" id="571298"/>
    <lineage>
        <taxon>Bacteria</taxon>
        <taxon>Pseudomonadati</taxon>
        <taxon>Pseudomonadota</taxon>
        <taxon>Alphaproteobacteria</taxon>
        <taxon>Rhodobacterales</taxon>
        <taxon>Roseobacteraceae</taxon>
        <taxon>Aliiruegeria</taxon>
    </lineage>
</organism>
<name>A0A1G9JVW4_9RHOB</name>
<feature type="transmembrane region" description="Helical" evidence="6">
    <location>
        <begin position="54"/>
        <end position="73"/>
    </location>
</feature>
<dbReference type="InterPro" id="IPR000045">
    <property type="entry name" value="Prepilin_IV_endopep_pep"/>
</dbReference>
<dbReference type="STRING" id="571298.SAMN04488026_108414"/>
<protein>
    <submittedName>
        <fullName evidence="8">Prepilin peptidase CpaA</fullName>
    </submittedName>
</protein>
<accession>A0A1G9JVW4</accession>